<evidence type="ECO:0000313" key="2">
    <source>
        <dbReference type="EMBL" id="MBT8727640.1"/>
    </source>
</evidence>
<keyword evidence="3" id="KW-1185">Reference proteome</keyword>
<dbReference type="Proteomes" id="UP001196342">
    <property type="component" value="Unassembled WGS sequence"/>
</dbReference>
<evidence type="ECO:0000256" key="1">
    <source>
        <dbReference type="SAM" id="MobiDB-lite"/>
    </source>
</evidence>
<gene>
    <name evidence="2" type="primary">mobC</name>
    <name evidence="2" type="ORF">JQN06_16020</name>
</gene>
<comment type="caution">
    <text evidence="2">The sequence shown here is derived from an EMBL/GenBank/DDBJ whole genome shotgun (WGS) entry which is preliminary data.</text>
</comment>
<protein>
    <submittedName>
        <fullName evidence="2">Plasmid mobilization relaxosome protein MobC</fullName>
    </submittedName>
</protein>
<feature type="compositionally biased region" description="Basic residues" evidence="1">
    <location>
        <begin position="14"/>
        <end position="23"/>
    </location>
</feature>
<evidence type="ECO:0000313" key="3">
    <source>
        <dbReference type="Proteomes" id="UP001196342"/>
    </source>
</evidence>
<dbReference type="Pfam" id="PF21983">
    <property type="entry name" value="NikA-like"/>
    <property type="match status" value="1"/>
</dbReference>
<sequence>MKRSINNKTPNKGGRPKKKLSEKRKYRITVKMATEEYYAMKLKAKNAGVSASEIVRMAIRDCHIKARLTTEQADYIRKLCGMANNLNQLTRKAHREGVKLHYGQYQHLLLSLENIIGHISL</sequence>
<organism evidence="2 3">
    <name type="scientific">Bacteroides uniformis</name>
    <dbReference type="NCBI Taxonomy" id="820"/>
    <lineage>
        <taxon>Bacteria</taxon>
        <taxon>Pseudomonadati</taxon>
        <taxon>Bacteroidota</taxon>
        <taxon>Bacteroidia</taxon>
        <taxon>Bacteroidales</taxon>
        <taxon>Bacteroidaceae</taxon>
        <taxon>Bacteroides</taxon>
    </lineage>
</organism>
<reference evidence="2 3" key="1">
    <citation type="submission" date="2020-12" db="EMBL/GenBank/DDBJ databases">
        <title>Microorganisms.</title>
        <authorList>
            <person name="Matos J."/>
            <person name="Faleiro L."/>
            <person name="Duarte I."/>
        </authorList>
    </citation>
    <scope>NUCLEOTIDE SEQUENCE [LARGE SCALE GENOMIC DNA]</scope>
    <source>
        <strain evidence="2 3">PtFD3Pch2</strain>
    </source>
</reference>
<feature type="compositionally biased region" description="Polar residues" evidence="1">
    <location>
        <begin position="1"/>
        <end position="10"/>
    </location>
</feature>
<proteinExistence type="predicted"/>
<name>A0ABS5X6Q5_BACUN</name>
<dbReference type="EMBL" id="JAFBJK010000004">
    <property type="protein sequence ID" value="MBT8727640.1"/>
    <property type="molecule type" value="Genomic_DNA"/>
</dbReference>
<dbReference type="InterPro" id="IPR053842">
    <property type="entry name" value="NikA-like"/>
</dbReference>
<accession>A0ABS5X6Q5</accession>
<feature type="region of interest" description="Disordered" evidence="1">
    <location>
        <begin position="1"/>
        <end position="23"/>
    </location>
</feature>